<dbReference type="AlphaFoldDB" id="A0AAD9HKT1"/>
<dbReference type="EMBL" id="MU842857">
    <property type="protein sequence ID" value="KAK2029931.1"/>
    <property type="molecule type" value="Genomic_DNA"/>
</dbReference>
<dbReference type="InterPro" id="IPR052053">
    <property type="entry name" value="IM_YidH-like"/>
</dbReference>
<proteinExistence type="predicted"/>
<gene>
    <name evidence="8" type="ORF">LX32DRAFT_692837</name>
</gene>
<evidence type="ECO:0000256" key="4">
    <source>
        <dbReference type="ARBA" id="ARBA00023136"/>
    </source>
</evidence>
<evidence type="ECO:0000256" key="3">
    <source>
        <dbReference type="ARBA" id="ARBA00022989"/>
    </source>
</evidence>
<dbReference type="Pfam" id="PF08313">
    <property type="entry name" value="SCA7"/>
    <property type="match status" value="1"/>
</dbReference>
<keyword evidence="3 6" id="KW-1133">Transmembrane helix</keyword>
<dbReference type="Pfam" id="PF02656">
    <property type="entry name" value="DUF202"/>
    <property type="match status" value="1"/>
</dbReference>
<dbReference type="GO" id="GO:0012505">
    <property type="term" value="C:endomembrane system"/>
    <property type="evidence" value="ECO:0007669"/>
    <property type="project" value="UniProtKB-SubCell"/>
</dbReference>
<feature type="region of interest" description="Disordered" evidence="5">
    <location>
        <begin position="1"/>
        <end position="61"/>
    </location>
</feature>
<evidence type="ECO:0000256" key="5">
    <source>
        <dbReference type="SAM" id="MobiDB-lite"/>
    </source>
</evidence>
<dbReference type="Proteomes" id="UP001232148">
    <property type="component" value="Unassembled WGS sequence"/>
</dbReference>
<feature type="transmembrane region" description="Helical" evidence="6">
    <location>
        <begin position="175"/>
        <end position="196"/>
    </location>
</feature>
<organism evidence="8 9">
    <name type="scientific">Colletotrichum zoysiae</name>
    <dbReference type="NCBI Taxonomy" id="1216348"/>
    <lineage>
        <taxon>Eukaryota</taxon>
        <taxon>Fungi</taxon>
        <taxon>Dikarya</taxon>
        <taxon>Ascomycota</taxon>
        <taxon>Pezizomycotina</taxon>
        <taxon>Sordariomycetes</taxon>
        <taxon>Hypocreomycetidae</taxon>
        <taxon>Glomerellales</taxon>
        <taxon>Glomerellaceae</taxon>
        <taxon>Colletotrichum</taxon>
        <taxon>Colletotrichum graminicola species complex</taxon>
    </lineage>
</organism>
<comment type="subcellular location">
    <subcellularLocation>
        <location evidence="1">Endomembrane system</location>
        <topology evidence="1">Multi-pass membrane protein</topology>
    </subcellularLocation>
</comment>
<dbReference type="Gene3D" id="6.10.140.670">
    <property type="match status" value="1"/>
</dbReference>
<comment type="caution">
    <text evidence="8">The sequence shown here is derived from an EMBL/GenBank/DDBJ whole genome shotgun (WGS) entry which is preliminary data.</text>
</comment>
<evidence type="ECO:0000313" key="9">
    <source>
        <dbReference type="Proteomes" id="UP001232148"/>
    </source>
</evidence>
<dbReference type="InterPro" id="IPR003807">
    <property type="entry name" value="DUF202"/>
</dbReference>
<keyword evidence="4 6" id="KW-0472">Membrane</keyword>
<reference evidence="8" key="1">
    <citation type="submission" date="2021-06" db="EMBL/GenBank/DDBJ databases">
        <title>Comparative genomics, transcriptomics and evolutionary studies reveal genomic signatures of adaptation to plant cell wall in hemibiotrophic fungi.</title>
        <authorList>
            <consortium name="DOE Joint Genome Institute"/>
            <person name="Baroncelli R."/>
            <person name="Diaz J.F."/>
            <person name="Benocci T."/>
            <person name="Peng M."/>
            <person name="Battaglia E."/>
            <person name="Haridas S."/>
            <person name="Andreopoulos W."/>
            <person name="Labutti K."/>
            <person name="Pangilinan J."/>
            <person name="Floch G.L."/>
            <person name="Makela M.R."/>
            <person name="Henrissat B."/>
            <person name="Grigoriev I.V."/>
            <person name="Crouch J.A."/>
            <person name="De Vries R.P."/>
            <person name="Sukno S.A."/>
            <person name="Thon M.R."/>
        </authorList>
    </citation>
    <scope>NUCLEOTIDE SEQUENCE</scope>
    <source>
        <strain evidence="8">MAFF235873</strain>
    </source>
</reference>
<accession>A0AAD9HKT1</accession>
<protein>
    <recommendedName>
        <fullName evidence="7">SCA7 domain-containing protein</fullName>
    </recommendedName>
</protein>
<dbReference type="PANTHER" id="PTHR34187">
    <property type="entry name" value="FGR18P"/>
    <property type="match status" value="1"/>
</dbReference>
<keyword evidence="2 6" id="KW-0812">Transmembrane</keyword>
<keyword evidence="9" id="KW-1185">Reference proteome</keyword>
<name>A0AAD9HKT1_9PEZI</name>
<evidence type="ECO:0000256" key="2">
    <source>
        <dbReference type="ARBA" id="ARBA00022692"/>
    </source>
</evidence>
<feature type="transmembrane region" description="Helical" evidence="6">
    <location>
        <begin position="133"/>
        <end position="154"/>
    </location>
</feature>
<feature type="transmembrane region" description="Helical" evidence="6">
    <location>
        <begin position="101"/>
        <end position="121"/>
    </location>
</feature>
<dbReference type="PANTHER" id="PTHR34187:SF1">
    <property type="entry name" value="DUF202 DOMAIN-CONTAINING PROTEIN"/>
    <property type="match status" value="1"/>
</dbReference>
<sequence>MTPREPQPPGDVVQTTSHKEIRPRKEQEDAKTGQTRAQPQSGQDGTTKEGTQASVAGSSAQGPASYSKLLSAIRQFWSKHVSVVVELETCRDHLERTFLGYLRTGVVAATLGTVIAQLFVIQPSDSGFGYTAIGKPLAAACYCFAMCVTLLGALRVWRLQHALLLGKTLSGGFEIMTIAAGCLTLLVVFLGFLIAIDVAKESSDGPVDIECQCGVFLGEERRCGAALSCKRHSMGAKRAVAGRSAPFDQLLAASLEERF</sequence>
<evidence type="ECO:0000259" key="7">
    <source>
        <dbReference type="PROSITE" id="PS51505"/>
    </source>
</evidence>
<evidence type="ECO:0000313" key="8">
    <source>
        <dbReference type="EMBL" id="KAK2029931.1"/>
    </source>
</evidence>
<dbReference type="InterPro" id="IPR013243">
    <property type="entry name" value="SCA7_dom"/>
</dbReference>
<evidence type="ECO:0000256" key="6">
    <source>
        <dbReference type="SAM" id="Phobius"/>
    </source>
</evidence>
<dbReference type="PROSITE" id="PS51505">
    <property type="entry name" value="SCA7"/>
    <property type="match status" value="1"/>
</dbReference>
<feature type="compositionally biased region" description="Basic and acidic residues" evidence="5">
    <location>
        <begin position="17"/>
        <end position="31"/>
    </location>
</feature>
<evidence type="ECO:0000256" key="1">
    <source>
        <dbReference type="ARBA" id="ARBA00004127"/>
    </source>
</evidence>
<feature type="compositionally biased region" description="Polar residues" evidence="5">
    <location>
        <begin position="32"/>
        <end position="61"/>
    </location>
</feature>
<feature type="domain" description="SCA7" evidence="7">
    <location>
        <begin position="200"/>
        <end position="259"/>
    </location>
</feature>